<keyword evidence="3" id="KW-0378">Hydrolase</keyword>
<evidence type="ECO:0000259" key="5">
    <source>
        <dbReference type="PROSITE" id="PS51935"/>
    </source>
</evidence>
<dbReference type="GO" id="GO:0008234">
    <property type="term" value="F:cysteine-type peptidase activity"/>
    <property type="evidence" value="ECO:0007669"/>
    <property type="project" value="UniProtKB-KW"/>
</dbReference>
<feature type="domain" description="NlpC/P60" evidence="5">
    <location>
        <begin position="7"/>
        <end position="140"/>
    </location>
</feature>
<organism evidence="6">
    <name type="scientific">Trepomonas sp. PC1</name>
    <dbReference type="NCBI Taxonomy" id="1076344"/>
    <lineage>
        <taxon>Eukaryota</taxon>
        <taxon>Metamonada</taxon>
        <taxon>Diplomonadida</taxon>
        <taxon>Hexamitidae</taxon>
        <taxon>Hexamitinae</taxon>
        <taxon>Trepomonas</taxon>
    </lineage>
</organism>
<evidence type="ECO:0000313" key="6">
    <source>
        <dbReference type="EMBL" id="JAP91776.1"/>
    </source>
</evidence>
<dbReference type="PROSITE" id="PS51935">
    <property type="entry name" value="NLPC_P60"/>
    <property type="match status" value="1"/>
</dbReference>
<sequence>LILISIQANGINIMNCARAQIGKPYYPGTSGPNSFDGAGLVKYCYQKEGISVPSRASDQCKMGTVVSTPQSGDYVCICGSTSGQCTQNHNAINDAAIYTENQKMVGAAIRYRRYDDPVTEELISNAAKHGTNVVNFRRIQ</sequence>
<dbReference type="InterPro" id="IPR038765">
    <property type="entry name" value="Papain-like_cys_pep_sf"/>
</dbReference>
<reference evidence="6" key="1">
    <citation type="submission" date="2015-07" db="EMBL/GenBank/DDBJ databases">
        <title>Adaptation to a free-living lifestyle via gene acquisitions in the diplomonad Trepomonas sp. PC1.</title>
        <authorList>
            <person name="Xu F."/>
            <person name="Jerlstrom-Hultqvist J."/>
            <person name="Kolisko M."/>
            <person name="Simpson A.G.B."/>
            <person name="Roger A.J."/>
            <person name="Svard S.G."/>
            <person name="Andersson J.O."/>
        </authorList>
    </citation>
    <scope>NUCLEOTIDE SEQUENCE</scope>
    <source>
        <strain evidence="6">PC1</strain>
    </source>
</reference>
<gene>
    <name evidence="6" type="ORF">TPC1_16504</name>
</gene>
<proteinExistence type="inferred from homology"/>
<evidence type="ECO:0000256" key="2">
    <source>
        <dbReference type="ARBA" id="ARBA00022670"/>
    </source>
</evidence>
<dbReference type="Gene3D" id="3.90.1720.10">
    <property type="entry name" value="endopeptidase domain like (from Nostoc punctiforme)"/>
    <property type="match status" value="1"/>
</dbReference>
<accession>A0A146K868</accession>
<keyword evidence="4" id="KW-0788">Thiol protease</keyword>
<dbReference type="EMBL" id="GDID01004830">
    <property type="protein sequence ID" value="JAP91776.1"/>
    <property type="molecule type" value="Transcribed_RNA"/>
</dbReference>
<feature type="non-terminal residue" evidence="6">
    <location>
        <position position="1"/>
    </location>
</feature>
<dbReference type="PANTHER" id="PTHR47359">
    <property type="entry name" value="PEPTIDOGLYCAN DL-ENDOPEPTIDASE CWLO"/>
    <property type="match status" value="1"/>
</dbReference>
<evidence type="ECO:0000256" key="1">
    <source>
        <dbReference type="ARBA" id="ARBA00007074"/>
    </source>
</evidence>
<dbReference type="Pfam" id="PF00877">
    <property type="entry name" value="NLPC_P60"/>
    <property type="match status" value="1"/>
</dbReference>
<keyword evidence="2" id="KW-0645">Protease</keyword>
<comment type="similarity">
    <text evidence="1">Belongs to the peptidase C40 family.</text>
</comment>
<dbReference type="AlphaFoldDB" id="A0A146K868"/>
<dbReference type="InterPro" id="IPR051794">
    <property type="entry name" value="PG_Endopeptidase_C40"/>
</dbReference>
<dbReference type="PANTHER" id="PTHR47359:SF3">
    <property type="entry name" value="NLP_P60 DOMAIN-CONTAINING PROTEIN-RELATED"/>
    <property type="match status" value="1"/>
</dbReference>
<protein>
    <submittedName>
        <fullName evidence="6">NlpC/P60 family protein</fullName>
    </submittedName>
</protein>
<evidence type="ECO:0000256" key="3">
    <source>
        <dbReference type="ARBA" id="ARBA00022801"/>
    </source>
</evidence>
<dbReference type="SUPFAM" id="SSF54001">
    <property type="entry name" value="Cysteine proteinases"/>
    <property type="match status" value="1"/>
</dbReference>
<evidence type="ECO:0000256" key="4">
    <source>
        <dbReference type="ARBA" id="ARBA00022807"/>
    </source>
</evidence>
<dbReference type="GO" id="GO:0006508">
    <property type="term" value="P:proteolysis"/>
    <property type="evidence" value="ECO:0007669"/>
    <property type="project" value="UniProtKB-KW"/>
</dbReference>
<dbReference type="InterPro" id="IPR000064">
    <property type="entry name" value="NLP_P60_dom"/>
</dbReference>
<name>A0A146K868_9EUKA</name>